<dbReference type="OrthoDB" id="2985014at2759"/>
<dbReference type="Proteomes" id="UP000073492">
    <property type="component" value="Unassembled WGS sequence"/>
</dbReference>
<dbReference type="InterPro" id="IPR036259">
    <property type="entry name" value="MFS_trans_sf"/>
</dbReference>
<feature type="transmembrane region" description="Helical" evidence="5">
    <location>
        <begin position="214"/>
        <end position="239"/>
    </location>
</feature>
<keyword evidence="4 5" id="KW-0472">Membrane</keyword>
<dbReference type="PANTHER" id="PTHR42718">
    <property type="entry name" value="MAJOR FACILITATOR SUPERFAMILY MULTIDRUG TRANSPORTER MFSC"/>
    <property type="match status" value="1"/>
</dbReference>
<sequence>MLIGLHATSSEAYHNAMGVESNELDSCANSALGGSLAVDKAELCSGTSSILDHAVTSELAPDYNHTADSPNTGRPTCFGSTFREVLFVLTATMGVAMSSILAGSVTVISSFIGRDLDMTTAEITWISSAASLSAGAFLLFFGKIADLFGRRLMLIGSMLLFSIFALAAGFAKQAITLDVLNGVLGLFSASSVPPALGLLGVVYKTPCKRRNYAFACFSAGNPIGFALGALFGGVAATIFDWRASFWLITIIFFLLAILGFYTIPKDPTAKEHLDLDTLKRFDLLGVLCVIFGTGMFSAALSLGGDASNGWSANYVVVLLVLGVLFIVAFVLWDLRYQHALVPMQIFKNRNFSLAMAILALGFTAFTPGTFFIALYFQDVWHTSPIVTAVYLLPMFIVGLGINILAGMILHRVSNKLLMWISTISYSIAFLLLAVNREGYSYWALFFPAQVLIVVAVDLQVNVCTVLTMTSLPQSHQSIAGGILHTIVRLTATIGFGIATALFNGVQRNPTLGAHWDNATQPFSAVFWFCVACSALSVFLVPFLTIRTQGGAEDVDEGAHKIGS</sequence>
<evidence type="ECO:0000256" key="5">
    <source>
        <dbReference type="SAM" id="Phobius"/>
    </source>
</evidence>
<dbReference type="EMBL" id="LFZO01000158">
    <property type="protein sequence ID" value="KXT12261.1"/>
    <property type="molecule type" value="Genomic_DNA"/>
</dbReference>
<dbReference type="GO" id="GO:0022857">
    <property type="term" value="F:transmembrane transporter activity"/>
    <property type="evidence" value="ECO:0007669"/>
    <property type="project" value="InterPro"/>
</dbReference>
<protein>
    <recommendedName>
        <fullName evidence="6">Major facilitator superfamily (MFS) profile domain-containing protein</fullName>
    </recommendedName>
</protein>
<evidence type="ECO:0000256" key="2">
    <source>
        <dbReference type="ARBA" id="ARBA00022692"/>
    </source>
</evidence>
<evidence type="ECO:0000313" key="8">
    <source>
        <dbReference type="Proteomes" id="UP000073492"/>
    </source>
</evidence>
<feature type="transmembrane region" description="Helical" evidence="5">
    <location>
        <begin position="353"/>
        <end position="376"/>
    </location>
</feature>
<dbReference type="PROSITE" id="PS50850">
    <property type="entry name" value="MFS"/>
    <property type="match status" value="1"/>
</dbReference>
<dbReference type="Gene3D" id="1.20.1250.20">
    <property type="entry name" value="MFS general substrate transporter like domains"/>
    <property type="match status" value="2"/>
</dbReference>
<name>A0A139IBX0_9PEZI</name>
<dbReference type="SUPFAM" id="SSF103473">
    <property type="entry name" value="MFS general substrate transporter"/>
    <property type="match status" value="1"/>
</dbReference>
<feature type="transmembrane region" description="Helical" evidence="5">
    <location>
        <begin position="441"/>
        <end position="466"/>
    </location>
</feature>
<comment type="caution">
    <text evidence="7">The sequence shown here is derived from an EMBL/GenBank/DDBJ whole genome shotgun (WGS) entry which is preliminary data.</text>
</comment>
<evidence type="ECO:0000256" key="4">
    <source>
        <dbReference type="ARBA" id="ARBA00023136"/>
    </source>
</evidence>
<evidence type="ECO:0000256" key="1">
    <source>
        <dbReference type="ARBA" id="ARBA00004141"/>
    </source>
</evidence>
<keyword evidence="2 5" id="KW-0812">Transmembrane</keyword>
<dbReference type="PANTHER" id="PTHR42718:SF23">
    <property type="entry name" value="MAJOR FACILITATOR SUPERFAMILY (MFS) PROFILE DOMAIN-CONTAINING PROTEIN"/>
    <property type="match status" value="1"/>
</dbReference>
<proteinExistence type="predicted"/>
<reference evidence="7 8" key="1">
    <citation type="submission" date="2015-07" db="EMBL/GenBank/DDBJ databases">
        <title>Comparative genomics of the Sigatoka disease complex on banana suggests a link between parallel evolutionary changes in Pseudocercospora fijiensis and Pseudocercospora eumusae and increased virulence on the banana host.</title>
        <authorList>
            <person name="Chang T.-C."/>
            <person name="Salvucci A."/>
            <person name="Crous P.W."/>
            <person name="Stergiopoulos I."/>
        </authorList>
    </citation>
    <scope>NUCLEOTIDE SEQUENCE [LARGE SCALE GENOMIC DNA]</scope>
    <source>
        <strain evidence="7 8">CBS 116634</strain>
    </source>
</reference>
<dbReference type="AlphaFoldDB" id="A0A139IBX0"/>
<feature type="transmembrane region" description="Helical" evidence="5">
    <location>
        <begin position="245"/>
        <end position="263"/>
    </location>
</feature>
<accession>A0A139IBX0</accession>
<gene>
    <name evidence="7" type="ORF">AC579_2049</name>
</gene>
<evidence type="ECO:0000259" key="6">
    <source>
        <dbReference type="PROSITE" id="PS50850"/>
    </source>
</evidence>
<feature type="transmembrane region" description="Helical" evidence="5">
    <location>
        <begin position="85"/>
        <end position="111"/>
    </location>
</feature>
<dbReference type="InterPro" id="IPR011701">
    <property type="entry name" value="MFS"/>
</dbReference>
<dbReference type="GO" id="GO:0016020">
    <property type="term" value="C:membrane"/>
    <property type="evidence" value="ECO:0007669"/>
    <property type="project" value="UniProtKB-SubCell"/>
</dbReference>
<evidence type="ECO:0000313" key="7">
    <source>
        <dbReference type="EMBL" id="KXT12261.1"/>
    </source>
</evidence>
<dbReference type="Pfam" id="PF07690">
    <property type="entry name" value="MFS_1"/>
    <property type="match status" value="1"/>
</dbReference>
<keyword evidence="3 5" id="KW-1133">Transmembrane helix</keyword>
<feature type="transmembrane region" description="Helical" evidence="5">
    <location>
        <begin position="522"/>
        <end position="543"/>
    </location>
</feature>
<feature type="transmembrane region" description="Helical" evidence="5">
    <location>
        <begin position="416"/>
        <end position="435"/>
    </location>
</feature>
<dbReference type="InterPro" id="IPR020846">
    <property type="entry name" value="MFS_dom"/>
</dbReference>
<feature type="transmembrane region" description="Helical" evidence="5">
    <location>
        <begin position="388"/>
        <end position="409"/>
    </location>
</feature>
<feature type="transmembrane region" description="Helical" evidence="5">
    <location>
        <begin position="123"/>
        <end position="140"/>
    </location>
</feature>
<comment type="subcellular location">
    <subcellularLocation>
        <location evidence="1">Membrane</location>
        <topology evidence="1">Multi-pass membrane protein</topology>
    </subcellularLocation>
</comment>
<organism evidence="7 8">
    <name type="scientific">Pseudocercospora musae</name>
    <dbReference type="NCBI Taxonomy" id="113226"/>
    <lineage>
        <taxon>Eukaryota</taxon>
        <taxon>Fungi</taxon>
        <taxon>Dikarya</taxon>
        <taxon>Ascomycota</taxon>
        <taxon>Pezizomycotina</taxon>
        <taxon>Dothideomycetes</taxon>
        <taxon>Dothideomycetidae</taxon>
        <taxon>Mycosphaerellales</taxon>
        <taxon>Mycosphaerellaceae</taxon>
        <taxon>Pseudocercospora</taxon>
    </lineage>
</organism>
<evidence type="ECO:0000256" key="3">
    <source>
        <dbReference type="ARBA" id="ARBA00022989"/>
    </source>
</evidence>
<feature type="transmembrane region" description="Helical" evidence="5">
    <location>
        <begin position="478"/>
        <end position="502"/>
    </location>
</feature>
<feature type="transmembrane region" description="Helical" evidence="5">
    <location>
        <begin position="183"/>
        <end position="202"/>
    </location>
</feature>
<keyword evidence="8" id="KW-1185">Reference proteome</keyword>
<feature type="transmembrane region" description="Helical" evidence="5">
    <location>
        <begin position="152"/>
        <end position="171"/>
    </location>
</feature>
<feature type="transmembrane region" description="Helical" evidence="5">
    <location>
        <begin position="283"/>
        <end position="302"/>
    </location>
</feature>
<feature type="domain" description="Major facilitator superfamily (MFS) profile" evidence="6">
    <location>
        <begin position="87"/>
        <end position="548"/>
    </location>
</feature>
<feature type="transmembrane region" description="Helical" evidence="5">
    <location>
        <begin position="314"/>
        <end position="332"/>
    </location>
</feature>